<feature type="domain" description="F5/8 type C" evidence="4">
    <location>
        <begin position="3097"/>
        <end position="3142"/>
    </location>
</feature>
<dbReference type="SMART" id="SM00215">
    <property type="entry name" value="VWC_out"/>
    <property type="match status" value="2"/>
</dbReference>
<dbReference type="VEuPathDB" id="VectorBase:BGLAX_028220"/>
<feature type="domain" description="F5/8 type C" evidence="4">
    <location>
        <begin position="1304"/>
        <end position="1458"/>
    </location>
</feature>
<feature type="domain" description="F5/8 type C" evidence="4">
    <location>
        <begin position="1922"/>
        <end position="2076"/>
    </location>
</feature>
<keyword evidence="1" id="KW-0677">Repeat</keyword>
<reference evidence="6" key="1">
    <citation type="submission" date="2020-05" db="UniProtKB">
        <authorList>
            <consortium name="EnsemblMetazoa"/>
        </authorList>
    </citation>
    <scope>IDENTIFICATION</scope>
    <source>
        <strain evidence="6">BB02</strain>
    </source>
</reference>
<dbReference type="PROSITE" id="PS01285">
    <property type="entry name" value="FA58C_1"/>
    <property type="match status" value="6"/>
</dbReference>
<feature type="domain" description="F5/8 type C" evidence="4">
    <location>
        <begin position="2319"/>
        <end position="2467"/>
    </location>
</feature>
<evidence type="ECO:0000313" key="6">
    <source>
        <dbReference type="EnsemblMetazoa" id="BGLB040089-PA"/>
    </source>
</evidence>
<feature type="domain" description="F5/8 type C" evidence="4">
    <location>
        <begin position="1724"/>
        <end position="1872"/>
    </location>
</feature>
<dbReference type="CDD" id="cd00057">
    <property type="entry name" value="FA58C"/>
    <property type="match status" value="9"/>
</dbReference>
<dbReference type="PROSITE" id="PS51233">
    <property type="entry name" value="VWFD"/>
    <property type="match status" value="3"/>
</dbReference>
<feature type="region of interest" description="Disordered" evidence="3">
    <location>
        <begin position="1268"/>
        <end position="1298"/>
    </location>
</feature>
<dbReference type="STRING" id="6526.A0A2C9M9G4"/>
<dbReference type="InterPro" id="IPR036084">
    <property type="entry name" value="Ser_inhib-like_sf"/>
</dbReference>
<dbReference type="FunFam" id="2.60.120.260:FF:000016">
    <property type="entry name" value="Contactin-associated protein-like 4 isoform 1"/>
    <property type="match status" value="5"/>
</dbReference>
<feature type="compositionally biased region" description="Polar residues" evidence="3">
    <location>
        <begin position="1280"/>
        <end position="1298"/>
    </location>
</feature>
<dbReference type="Proteomes" id="UP000076420">
    <property type="component" value="Unassembled WGS sequence"/>
</dbReference>
<feature type="domain" description="VWFD" evidence="5">
    <location>
        <begin position="425"/>
        <end position="593"/>
    </location>
</feature>
<dbReference type="KEGG" id="bgt:106070028"/>
<feature type="region of interest" description="Disordered" evidence="3">
    <location>
        <begin position="2084"/>
        <end position="2111"/>
    </location>
</feature>
<dbReference type="PANTHER" id="PTHR24543">
    <property type="entry name" value="MULTICOPPER OXIDASE-RELATED"/>
    <property type="match status" value="1"/>
</dbReference>
<feature type="domain" description="VWFD" evidence="5">
    <location>
        <begin position="887"/>
        <end position="1057"/>
    </location>
</feature>
<proteinExistence type="predicted"/>
<feature type="domain" description="F5/8 type C" evidence="4">
    <location>
        <begin position="2116"/>
        <end position="2267"/>
    </location>
</feature>
<dbReference type="CDD" id="cd19941">
    <property type="entry name" value="TIL"/>
    <property type="match status" value="3"/>
</dbReference>
<keyword evidence="2" id="KW-1015">Disulfide bond</keyword>
<dbReference type="Gene3D" id="2.60.120.260">
    <property type="entry name" value="Galactose-binding domain-like"/>
    <property type="match status" value="9"/>
</dbReference>
<evidence type="ECO:0000313" key="7">
    <source>
        <dbReference type="Proteomes" id="UP000076420"/>
    </source>
</evidence>
<dbReference type="Pfam" id="PF08742">
    <property type="entry name" value="C8"/>
    <property type="match status" value="3"/>
</dbReference>
<organism evidence="6 7">
    <name type="scientific">Biomphalaria glabrata</name>
    <name type="common">Bloodfluke planorb</name>
    <name type="synonym">Freshwater snail</name>
    <dbReference type="NCBI Taxonomy" id="6526"/>
    <lineage>
        <taxon>Eukaryota</taxon>
        <taxon>Metazoa</taxon>
        <taxon>Spiralia</taxon>
        <taxon>Lophotrochozoa</taxon>
        <taxon>Mollusca</taxon>
        <taxon>Gastropoda</taxon>
        <taxon>Heterobranchia</taxon>
        <taxon>Euthyneura</taxon>
        <taxon>Panpulmonata</taxon>
        <taxon>Hygrophila</taxon>
        <taxon>Lymnaeoidea</taxon>
        <taxon>Planorbidae</taxon>
        <taxon>Biomphalaria</taxon>
    </lineage>
</organism>
<name>A0A2C9M9G4_BIOGL</name>
<dbReference type="PROSITE" id="PS50022">
    <property type="entry name" value="FA58C_3"/>
    <property type="match status" value="10"/>
</dbReference>
<dbReference type="InterPro" id="IPR001007">
    <property type="entry name" value="VWF_dom"/>
</dbReference>
<feature type="domain" description="F5/8 type C" evidence="4">
    <location>
        <begin position="1527"/>
        <end position="1671"/>
    </location>
</feature>
<feature type="domain" description="F5/8 type C" evidence="4">
    <location>
        <begin position="2696"/>
        <end position="2849"/>
    </location>
</feature>
<dbReference type="EnsemblMetazoa" id="BGLB040089-RA">
    <property type="protein sequence ID" value="BGLB040089-PA"/>
    <property type="gene ID" value="BGLB040089"/>
</dbReference>
<feature type="compositionally biased region" description="Low complexity" evidence="3">
    <location>
        <begin position="3062"/>
        <end position="3080"/>
    </location>
</feature>
<dbReference type="SUPFAM" id="SSF57567">
    <property type="entry name" value="Serine protease inhibitors"/>
    <property type="match status" value="3"/>
</dbReference>
<dbReference type="InterPro" id="IPR001846">
    <property type="entry name" value="VWF_type-D"/>
</dbReference>
<dbReference type="OrthoDB" id="6105840at2759"/>
<dbReference type="Pfam" id="PF00754">
    <property type="entry name" value="F5_F8_type_C"/>
    <property type="match status" value="9"/>
</dbReference>
<gene>
    <name evidence="6" type="primary">106070028</name>
</gene>
<dbReference type="SMART" id="SM00832">
    <property type="entry name" value="C8"/>
    <property type="match status" value="3"/>
</dbReference>
<feature type="domain" description="F5/8 type C" evidence="4">
    <location>
        <begin position="2512"/>
        <end position="2659"/>
    </location>
</feature>
<evidence type="ECO:0000259" key="4">
    <source>
        <dbReference type="PROSITE" id="PS50022"/>
    </source>
</evidence>
<dbReference type="InterPro" id="IPR008979">
    <property type="entry name" value="Galactose-bd-like_sf"/>
</dbReference>
<dbReference type="Pfam" id="PF01826">
    <property type="entry name" value="TIL"/>
    <property type="match status" value="3"/>
</dbReference>
<feature type="region of interest" description="Disordered" evidence="3">
    <location>
        <begin position="3062"/>
        <end position="3087"/>
    </location>
</feature>
<evidence type="ECO:0000256" key="2">
    <source>
        <dbReference type="ARBA" id="ARBA00023157"/>
    </source>
</evidence>
<dbReference type="Gene3D" id="2.10.25.10">
    <property type="entry name" value="Laminin"/>
    <property type="match status" value="3"/>
</dbReference>
<evidence type="ECO:0000256" key="1">
    <source>
        <dbReference type="ARBA" id="ARBA00022737"/>
    </source>
</evidence>
<evidence type="ECO:0000259" key="5">
    <source>
        <dbReference type="PROSITE" id="PS51233"/>
    </source>
</evidence>
<dbReference type="FunFam" id="2.10.25.10:FF:000055">
    <property type="entry name" value="alpha-tectorin isoform X1"/>
    <property type="match status" value="2"/>
</dbReference>
<evidence type="ECO:0000256" key="3">
    <source>
        <dbReference type="SAM" id="MobiDB-lite"/>
    </source>
</evidence>
<dbReference type="SMART" id="SM00216">
    <property type="entry name" value="VWD"/>
    <property type="match status" value="3"/>
</dbReference>
<sequence length="3142" mass="343746">MDCIQNAEGGKDCVPQCLPTFTFEREPPAKYVCGKNGTWTPDVTLVPDCIQAVDLPTTSAPRTTAARISSDAMCGAWGTNHYRTFDNKVYTFDGPCRYTLVHAPNQFDILARNKPNCLSACSKEIDVYQSGNQISFAAGASGPEIKWNGQLVTVPGFKEGIVFEKVGGYITMSSNLGYNIKWDGKQSVFIKVSDEFLNKITGLCGKYNKIPTDDFETPRGTQVTDVGMFGASWKKEENGNVCAEPPQKTGCDAQTPEITQKAQSFCDALTSDASFLACSSKVDPTPFKESCKTDCCNAGGEASCMCDTMEAYSRSCMDKGANITWRTQGRCAISCPNNMVYKECGSSCAKDCTNVNSVCPDTTCVDGCFCPDGQVLHNGNCIPTTDCLCEKNSQTFREGEIVPEKCNNCTCHNGAWNCTKKSCDKTCSATGDPHYETFDGKRYNFMGTCSYYLMKDRDFNVIVDNIQCGHGDASCTKSISIDIQGLNIKLDHNHQLFINGREITTLPYVTPEIKVTMVSSLFMQATLSNGISILWDGRTRAYIKAPAEFYKKTIGLCGTFDGDQTNDFKTLEGNVETNPNIFGNQWKTEQSCANISEITPQDPCDANPQKKDQALALCQKLKGDIFKACHNVIDVTTYYEDCLYDLCSCTANMKDCMCPNMGSYADTCATKGIQINWRLQIPECLLQCPAGQQYTVCARPCERTCRDIAENKDPDCDTKCVEGCNCLTGQTLNDQGQCVPIADCPCIFNGKQYPSGYTTVLGSEICVCENAKFVCSAVPPARVTLPPTNPPPLCPLETSVYTRCKSNCPLTCDNMHNPPNCSKDNCDAGCECLPGLVLDGDNCVNASLCPCHHAGNTYHEGESYFQECNQCTCKNRQWQCTNNTCPSSCSAYGDSHYTTFDGRRYEFQGVCDYVLVKSTDDSPYNYAITTHNTQCGTTGVTCAKQIDFTVGTEGTDNFYKLQLISGQSVVPDPGSPFSVKEVGDMVYITTPFGVTVQWDKGTRVYVRLTKDHMRYVEGLCGNFNQDSGDDFIPKQGGNPVNKATAFGDSWKVQSSCAPSLEITDTCSKNPQRKAWAHFKCSVLNSDLFQPCHNVVDRTDFVRRCEFDACACDLGGDCECLCTAIAAYAHECAVNGVPINWRSNDLCPIQCEQCETFNPCISLCPKKTCGNKNVYSAIASQCSDLKGLCFEGCDLNPCPPGQVYDSLTDPVSCIPESLCETPSCDINGKTYKEGERIEDPSACRTECEICICRNTIIEHITFGKCEPVPMHTPTPQTTTTAEQPGQKTTENAGTPHSINDTNGVCDELLGSYQKDIAGNDLFSASSSQSVAYEAHQARLFNTHSGADNGGAWVPRLSDLHPYITLKLQRPDLITGVVLQGVPNSPQWVTEYSVETSIDGVHFQPYMDSRQTGPKVFKGNFDSNTPVKGFFDREVPAIAVRIYPNKWVGAAGLRFDLLVCNGAATLVPPTIAYGETPTPTPFRVTGGTPTKAPTVSYPGGATTLTPPPGQHQTSPTLTPPFTLQPDVVCNVPMNVDLPPFLPDNQLSSTLSITPPGDGRLNGLSSWIPAVTDQNQWLQVDFLLAQNLSGILTQGSPNAEKWVSSYMISTSLDDLTFYPLRGNDGNIFIFKGNSDKDSIVRNYFPHPVIARYIRIIPLTWAPNGPGLRINYLGCISKYNTPRPTEPLEIPTPTTMATPPPGVTTAAPTPQILPPTVPFFVPTPTPVCGKEMGLQSQQIIKDSQITASSSKPFHGPQLARLSEYFYQGSWMPLNDDTSPYIQVNFQEPKFLSGVVTQGEGTEERWVTEYKVYTSMDGVDFVPYSAKQDGATIFKANTDSNTPVTNLFVQNILAQYIRIYPVGSHMQPALRFDVLGCNPSLPDRGIVTPSPPPTTTTEKPTLPFGQTPKPTLTPPPIVLDTISPPTCLLPMGLSSHYIIANDQMTSSSNLDKTHTVSDGRLNNVYSSTSGGSWIPGSETNQWVTVKFDEPKLLSGVVTQGSPDSSRWVKTYYIYYSLNGVDFIPYTEYPGSQTPYLFRGNTDSNTPVRNLLNREIIAQYIKIVPVEAGPSGIGLRFDVLGCKPDIPKLPPSLTPPTVSNETPPTPGTGTTLTPPTPVTIKCDVPMGISNPLIIGDQQLSASTSLDEYHGPTRGRIFTYTDGVFAGGWSPRTSDEKPYLQVDLLSPYKFSGVTTQGSADQPSWVTKYSVYFSTDGITFEPVKDNSGNPIVFNGNTDQHTPVTNFFPTEVARYIQIRPVESHNGITLRFNLLGCETPRPTPVVPITQGVTWSPTISEKTTLTPPPGQFETTMGPPTFAIPVPNMICNFPMNVDRPSMIANQQLTASSQFNSETSPSAGRLDNQFSSWVPLVADSSQWLQVDFQTPQNLSGVLTQGSPDSEKWVSSFLIRTSMDGLTYYPVRNNQDKILVFPGNSDKDSIIRNYFPRVIIARYVQIVPLTWAPSGPGLRLNYIGCYSTSSPTPRPPLTTAQPTIPTGSVVDVTTKSPPIITPYVPPEPLCTKQMGLENEKIIEDSQITASSSIANHGPEMARLYTSSGAWIPSNNDEAPYIQVNFKEQKFLSGVVTQGQGLEEKWVTEYRISYSSNGVDFYPYSQKQDGVATTYSANSDSNSPVTNMFVHNIIAQYIRIIPVGSHMGFALRFDVLGCNPSLEPPRLTPPPLVTGPTPTPGTGPTPLPTITPKFVCDLSMGLTNPLIISNNQLSASSSLDGYHGPSRARLYLYSNGLYAGGWSPRPTDPSPYIQVDLLSTYEISGVTTQGSADQPSWVTKYTVYYSDDDIYFMPVKDNSNNPIVFSGNTDQYSPVSNYFPQVIEARYIQIRPVESHNSISLRFNLLGCNTPVPTAPTPHITYTSQPTLGIKTTATPPTGHLTNTPTVPVSFQPPPELHLLCNIPMNVDRPSMITSSQLTSSSQLNLQTSAANGRLENSLSSWVPSMYDNFPWHQVDFKTPQNLSGVITQGSPDSERWVSSFTVSTSMDGLTFFPVQNQDGHDIVFSGNQDKNTLKRNYFPHIIVARFVRIQPLSWAPNGPGLRLNYIGCFSSLVPTERPPLETLTTQTPPVVVGPTTVTPTPPPLITPTPYGVPICTKSMGLQDQRIVDDQQLSATSSDRNHEPKYARLSEYDYQSSWIPG</sequence>
<feature type="domain" description="VWFD" evidence="5">
    <location>
        <begin position="72"/>
        <end position="243"/>
    </location>
</feature>
<feature type="region of interest" description="Disordered" evidence="3">
    <location>
        <begin position="1879"/>
        <end position="1904"/>
    </location>
</feature>
<dbReference type="PANTHER" id="PTHR24543:SF325">
    <property type="entry name" value="F5_8 TYPE C DOMAIN-CONTAINING PROTEIN"/>
    <property type="match status" value="1"/>
</dbReference>
<dbReference type="SUPFAM" id="SSF49785">
    <property type="entry name" value="Galactose-binding domain-like"/>
    <property type="match status" value="9"/>
</dbReference>
<dbReference type="SMART" id="SM00214">
    <property type="entry name" value="VWC"/>
    <property type="match status" value="3"/>
</dbReference>
<dbReference type="InterPro" id="IPR014853">
    <property type="entry name" value="VWF/SSPO/ZAN-like_Cys-rich_dom"/>
</dbReference>
<dbReference type="InterPro" id="IPR002919">
    <property type="entry name" value="TIL_dom"/>
</dbReference>
<protein>
    <recommendedName>
        <fullName evidence="8">Hemocytin</fullName>
    </recommendedName>
</protein>
<dbReference type="VEuPathDB" id="VectorBase:BGLB040089"/>
<feature type="domain" description="F5/8 type C" evidence="4">
    <location>
        <begin position="2902"/>
        <end position="3050"/>
    </location>
</feature>
<dbReference type="InterPro" id="IPR000421">
    <property type="entry name" value="FA58C"/>
</dbReference>
<evidence type="ECO:0008006" key="8">
    <source>
        <dbReference type="Google" id="ProtNLM"/>
    </source>
</evidence>
<feature type="region of interest" description="Disordered" evidence="3">
    <location>
        <begin position="2665"/>
        <end position="2687"/>
    </location>
</feature>
<dbReference type="SMART" id="SM00231">
    <property type="entry name" value="FA58C"/>
    <property type="match status" value="9"/>
</dbReference>
<accession>A0A2C9M9G4</accession>
<dbReference type="Pfam" id="PF00094">
    <property type="entry name" value="VWD"/>
    <property type="match status" value="3"/>
</dbReference>